<gene>
    <name evidence="2" type="ORF">T11_17743</name>
    <name evidence="1" type="ORF">T11_8026</name>
</gene>
<sequence length="149" mass="17677">MTNRVVTECQLYNLKYNGLNNSTKFRAPWFFLKKVTFSNFPMYSDGQSANFTGHSLDKYRIVFNQTLQHSNLSICNSSWKETIKNFRKTLFHTKPENSKGYSHEILKFLKIVFSVKMRSTVKNKLEITNDHGRTFPDYEFLEILQNNWN</sequence>
<dbReference type="Proteomes" id="UP000055024">
    <property type="component" value="Unassembled WGS sequence"/>
</dbReference>
<comment type="caution">
    <text evidence="1">The sequence shown here is derived from an EMBL/GenBank/DDBJ whole genome shotgun (WGS) entry which is preliminary data.</text>
</comment>
<organism evidence="1 3">
    <name type="scientific">Trichinella zimbabwensis</name>
    <dbReference type="NCBI Taxonomy" id="268475"/>
    <lineage>
        <taxon>Eukaryota</taxon>
        <taxon>Metazoa</taxon>
        <taxon>Ecdysozoa</taxon>
        <taxon>Nematoda</taxon>
        <taxon>Enoplea</taxon>
        <taxon>Dorylaimia</taxon>
        <taxon>Trichinellida</taxon>
        <taxon>Trichinellidae</taxon>
        <taxon>Trichinella</taxon>
    </lineage>
</organism>
<dbReference type="EMBL" id="JYDP01000691">
    <property type="protein sequence ID" value="KRY99797.1"/>
    <property type="molecule type" value="Genomic_DNA"/>
</dbReference>
<evidence type="ECO:0000313" key="3">
    <source>
        <dbReference type="Proteomes" id="UP000055024"/>
    </source>
</evidence>
<evidence type="ECO:0000313" key="2">
    <source>
        <dbReference type="EMBL" id="KRY99797.1"/>
    </source>
</evidence>
<accession>A0A0V1GP62</accession>
<proteinExistence type="predicted"/>
<evidence type="ECO:0000313" key="1">
    <source>
        <dbReference type="EMBL" id="KRY99794.1"/>
    </source>
</evidence>
<dbReference type="EMBL" id="JYDP01000692">
    <property type="protein sequence ID" value="KRY99794.1"/>
    <property type="molecule type" value="Genomic_DNA"/>
</dbReference>
<name>A0A0V1GP62_9BILA</name>
<protein>
    <submittedName>
        <fullName evidence="1">Uncharacterized protein</fullName>
    </submittedName>
</protein>
<reference evidence="1 3" key="1">
    <citation type="submission" date="2015-01" db="EMBL/GenBank/DDBJ databases">
        <title>Evolution of Trichinella species and genotypes.</title>
        <authorList>
            <person name="Korhonen P.K."/>
            <person name="Edoardo P."/>
            <person name="Giuseppe L.R."/>
            <person name="Gasser R.B."/>
        </authorList>
    </citation>
    <scope>NUCLEOTIDE SEQUENCE [LARGE SCALE GENOMIC DNA]</scope>
    <source>
        <strain evidence="1">ISS1029</strain>
    </source>
</reference>
<dbReference type="AlphaFoldDB" id="A0A0V1GP62"/>
<keyword evidence="3" id="KW-1185">Reference proteome</keyword>